<proteinExistence type="predicted"/>
<keyword evidence="3" id="KW-1185">Reference proteome</keyword>
<reference evidence="2 3" key="1">
    <citation type="submission" date="2018-01" db="EMBL/GenBank/DDBJ databases">
        <authorList>
            <person name="Gaut B.S."/>
            <person name="Morton B.R."/>
            <person name="Clegg M.T."/>
            <person name="Duvall M.R."/>
        </authorList>
    </citation>
    <scope>NUCLEOTIDE SEQUENCE [LARGE SCALE GENOMIC DNA]</scope>
    <source>
        <strain evidence="2 3">HR-AV</strain>
    </source>
</reference>
<evidence type="ECO:0000259" key="1">
    <source>
        <dbReference type="Pfam" id="PF13590"/>
    </source>
</evidence>
<dbReference type="Proteomes" id="UP000236893">
    <property type="component" value="Unassembled WGS sequence"/>
</dbReference>
<sequence length="203" mass="23276">MMVSLLVKGKAFFLFLFLLLVTNTNAQTVKIFRDSLFDFSSIKTYRFRPGKVLVNRDTINRESANSNIQAVFETNFYQHHLTFDALKGQLIFTFLGGVQTQSNLARYGPQFHLPKGIIENSSTEWLDDDRPEGVLILALINPKTNKPVWVAVGYDRFFTRDSQRVIDAMFKEAFTDFPTNGKYLPPNSFKKKTTATKKKKKST</sequence>
<feature type="domain" description="DUF4136" evidence="1">
    <location>
        <begin position="34"/>
        <end position="178"/>
    </location>
</feature>
<evidence type="ECO:0000313" key="2">
    <source>
        <dbReference type="EMBL" id="POY35554.1"/>
    </source>
</evidence>
<dbReference type="RefSeq" id="WP_103789828.1">
    <property type="nucleotide sequence ID" value="NZ_PQVF01000010.1"/>
</dbReference>
<dbReference type="EMBL" id="PQVF01000010">
    <property type="protein sequence ID" value="POY35554.1"/>
    <property type="molecule type" value="Genomic_DNA"/>
</dbReference>
<dbReference type="AlphaFoldDB" id="A0A2S4ZYX0"/>
<dbReference type="Pfam" id="PF13590">
    <property type="entry name" value="DUF4136"/>
    <property type="match status" value="1"/>
</dbReference>
<dbReference type="InterPro" id="IPR025411">
    <property type="entry name" value="DUF4136"/>
</dbReference>
<organism evidence="2 3">
    <name type="scientific">Solitalea longa</name>
    <dbReference type="NCBI Taxonomy" id="2079460"/>
    <lineage>
        <taxon>Bacteria</taxon>
        <taxon>Pseudomonadati</taxon>
        <taxon>Bacteroidota</taxon>
        <taxon>Sphingobacteriia</taxon>
        <taxon>Sphingobacteriales</taxon>
        <taxon>Sphingobacteriaceae</taxon>
        <taxon>Solitalea</taxon>
    </lineage>
</organism>
<comment type="caution">
    <text evidence="2">The sequence shown here is derived from an EMBL/GenBank/DDBJ whole genome shotgun (WGS) entry which is preliminary data.</text>
</comment>
<accession>A0A2S4ZYX0</accession>
<gene>
    <name evidence="2" type="ORF">C3K47_14250</name>
</gene>
<evidence type="ECO:0000313" key="3">
    <source>
        <dbReference type="Proteomes" id="UP000236893"/>
    </source>
</evidence>
<name>A0A2S4ZYX0_9SPHI</name>
<protein>
    <recommendedName>
        <fullName evidence="1">DUF4136 domain-containing protein</fullName>
    </recommendedName>
</protein>
<dbReference type="OrthoDB" id="9833670at2"/>